<feature type="domain" description="WYL" evidence="2">
    <location>
        <begin position="140"/>
        <end position="203"/>
    </location>
</feature>
<dbReference type="PROSITE" id="PS52050">
    <property type="entry name" value="WYL"/>
    <property type="match status" value="1"/>
</dbReference>
<dbReference type="InterPro" id="IPR013196">
    <property type="entry name" value="HTH_11"/>
</dbReference>
<evidence type="ECO:0000313" key="4">
    <source>
        <dbReference type="Proteomes" id="UP000025947"/>
    </source>
</evidence>
<evidence type="ECO:0000259" key="1">
    <source>
        <dbReference type="Pfam" id="PF08279"/>
    </source>
</evidence>
<organism evidence="3 4">
    <name type="scientific">Mycobacterium [tuberculosis] TKK-01-0051</name>
    <dbReference type="NCBI Taxonomy" id="1324261"/>
    <lineage>
        <taxon>Bacteria</taxon>
        <taxon>Bacillati</taxon>
        <taxon>Actinomycetota</taxon>
        <taxon>Actinomycetes</taxon>
        <taxon>Mycobacteriales</taxon>
        <taxon>Mycobacteriaceae</taxon>
        <taxon>Mycobacterium</taxon>
        <taxon>Mycobacterium avium complex (MAC)</taxon>
    </lineage>
</organism>
<dbReference type="Pfam" id="PF13280">
    <property type="entry name" value="WYL"/>
    <property type="match status" value="1"/>
</dbReference>
<dbReference type="Proteomes" id="UP000025947">
    <property type="component" value="Unassembled WGS sequence"/>
</dbReference>
<proteinExistence type="predicted"/>
<dbReference type="PANTHER" id="PTHR34580:SF1">
    <property type="entry name" value="PROTEIN PAFC"/>
    <property type="match status" value="1"/>
</dbReference>
<dbReference type="RefSeq" id="WP_044485075.1">
    <property type="nucleotide sequence ID" value="NZ_KK328284.1"/>
</dbReference>
<protein>
    <recommendedName>
        <fullName evidence="5">HTH deoR-type domain-containing protein</fullName>
    </recommendedName>
</protein>
<dbReference type="PATRIC" id="fig|1324261.3.peg.2258"/>
<dbReference type="PANTHER" id="PTHR34580">
    <property type="match status" value="1"/>
</dbReference>
<dbReference type="Gene3D" id="1.10.10.10">
    <property type="entry name" value="Winged helix-like DNA-binding domain superfamily/Winged helix DNA-binding domain"/>
    <property type="match status" value="1"/>
</dbReference>
<name>A0A051U3P0_9MYCO</name>
<dbReference type="InterPro" id="IPR026881">
    <property type="entry name" value="WYL_dom"/>
</dbReference>
<comment type="caution">
    <text evidence="3">The sequence shown here is derived from an EMBL/GenBank/DDBJ whole genome shotgun (WGS) entry which is preliminary data.</text>
</comment>
<evidence type="ECO:0008006" key="5">
    <source>
        <dbReference type="Google" id="ProtNLM"/>
    </source>
</evidence>
<sequence>MTKTERWYAIVEELRAVSPRPRSARWLADRFEVSTRTIERDLDGLLQAGVPLYTHAGRTGGWVLDKAATFAAPALDVAEMTALAVAVARLAGTPFAEAGRSAMSKIAGSLDEARRRDVAQSSPMVGLMDCDDDVRSIPRDVQWSLRHRRVIRLHYIDAAGKASVRDVEPVGLLGGRSWYLVAWCRHREQMRTFRMDRIRATEVLPESVPPRQVDLNDFARGYPLDVIDPVGKSDTTVSLHR</sequence>
<dbReference type="InterPro" id="IPR036390">
    <property type="entry name" value="WH_DNA-bd_sf"/>
</dbReference>
<dbReference type="Pfam" id="PF08279">
    <property type="entry name" value="HTH_11"/>
    <property type="match status" value="1"/>
</dbReference>
<accession>A0A051U3P0</accession>
<reference evidence="3 4" key="1">
    <citation type="submission" date="2014-04" db="EMBL/GenBank/DDBJ databases">
        <title>The Genome Sequence of Mycobacterium tuberculosis TKK-01-0051.</title>
        <authorList>
            <consortium name="The Broad Institute Genomics Platform"/>
            <consortium name="The Broad Institute Genome Sequencing Center for Infectious Disease"/>
            <person name="Earl A.M."/>
            <person name="Cohen K."/>
            <person name="Pym A."/>
            <person name="Bishai W."/>
            <person name="Maharaj K."/>
            <person name="Desjardins C."/>
            <person name="Abeel T."/>
            <person name="Young S."/>
            <person name="Zeng Q."/>
            <person name="Gargeya S."/>
            <person name="Abouelleil A."/>
            <person name="Alvarado L."/>
            <person name="Chapman S.B."/>
            <person name="Gainer-Dewar J."/>
            <person name="Goldberg J."/>
            <person name="Griggs A."/>
            <person name="Gujja S."/>
            <person name="Hansen M."/>
            <person name="Howarth C."/>
            <person name="Imamovic A."/>
            <person name="Larimer J."/>
            <person name="Murphy C."/>
            <person name="Naylor J."/>
            <person name="Pearson M."/>
            <person name="Poon T.W."/>
            <person name="Priest M."/>
            <person name="Roberts A."/>
            <person name="Saif S."/>
            <person name="Shea T."/>
            <person name="Sykes S."/>
            <person name="Wortman J."/>
            <person name="Nusbaum C."/>
            <person name="Birren B."/>
        </authorList>
    </citation>
    <scope>NUCLEOTIDE SEQUENCE [LARGE SCALE GENOMIC DNA]</scope>
    <source>
        <strain evidence="3 4">TKK-01-0051</strain>
    </source>
</reference>
<dbReference type="SUPFAM" id="SSF46785">
    <property type="entry name" value="Winged helix' DNA-binding domain"/>
    <property type="match status" value="1"/>
</dbReference>
<evidence type="ECO:0000259" key="2">
    <source>
        <dbReference type="Pfam" id="PF13280"/>
    </source>
</evidence>
<evidence type="ECO:0000313" key="3">
    <source>
        <dbReference type="EMBL" id="KBZ63533.1"/>
    </source>
</evidence>
<dbReference type="AlphaFoldDB" id="A0A051U3P0"/>
<dbReference type="InterPro" id="IPR036388">
    <property type="entry name" value="WH-like_DNA-bd_sf"/>
</dbReference>
<dbReference type="HOGENOM" id="CLU_041141_7_0_11"/>
<keyword evidence="4" id="KW-1185">Reference proteome</keyword>
<dbReference type="EMBL" id="JLXW01000006">
    <property type="protein sequence ID" value="KBZ63533.1"/>
    <property type="molecule type" value="Genomic_DNA"/>
</dbReference>
<feature type="domain" description="Helix-turn-helix type 11" evidence="1">
    <location>
        <begin position="6"/>
        <end position="61"/>
    </location>
</feature>
<gene>
    <name evidence="3" type="ORF">K875_02239</name>
</gene>
<dbReference type="InterPro" id="IPR051534">
    <property type="entry name" value="CBASS_pafABC_assoc_protein"/>
</dbReference>